<keyword evidence="2" id="KW-0446">Lipid-binding</keyword>
<dbReference type="Gene3D" id="3.30.1180.10">
    <property type="match status" value="1"/>
</dbReference>
<name>A0A1E3AR34_9FIRM</name>
<evidence type="ECO:0000256" key="1">
    <source>
        <dbReference type="ARBA" id="ARBA00003238"/>
    </source>
</evidence>
<dbReference type="PANTHER" id="PTHR33434:SF3">
    <property type="entry name" value="DEGV DOMAIN-CONTAINING PROTEIN YITS"/>
    <property type="match status" value="1"/>
</dbReference>
<dbReference type="NCBIfam" id="TIGR00762">
    <property type="entry name" value="DegV"/>
    <property type="match status" value="1"/>
</dbReference>
<dbReference type="Pfam" id="PF02645">
    <property type="entry name" value="DegV"/>
    <property type="match status" value="1"/>
</dbReference>
<dbReference type="Proteomes" id="UP000095003">
    <property type="component" value="Unassembled WGS sequence"/>
</dbReference>
<evidence type="ECO:0000313" key="4">
    <source>
        <dbReference type="Proteomes" id="UP000095003"/>
    </source>
</evidence>
<protein>
    <submittedName>
        <fullName evidence="3">DegV domain-containing protein</fullName>
    </submittedName>
</protein>
<evidence type="ECO:0000256" key="2">
    <source>
        <dbReference type="ARBA" id="ARBA00023121"/>
    </source>
</evidence>
<dbReference type="InterPro" id="IPR043168">
    <property type="entry name" value="DegV_C"/>
</dbReference>
<sequence length="295" mass="33366">MGDYIISCCSTADLTEEHFRERDISYICFHYELDGVQYADDLGKSMGFEEFYKKMTLGADTKTSQVNLEEFREYFEPFLKEGKDILHLCLSSGISGVLNSALAAKQELEELYPDRKIYVVDSLGASSGYGLIMDKLADLRDGGMGIEELHDWAEKNKLRMNHWFFSTDLTFYIKGGRISKASGFIGTVLAICPLLNMDDQGRLIPRFKIRTKRKVIQAIVEKMEEYADGGLEYSDKCYISQSACYEDARAVADLIEERFPKLKGKVVINYVGTTIGSHTGPGTVALFFWGKERTE</sequence>
<dbReference type="RefSeq" id="WP_044963126.1">
    <property type="nucleotide sequence ID" value="NZ_DBGDOY010000036.1"/>
</dbReference>
<reference evidence="3 4" key="1">
    <citation type="submission" date="2016-07" db="EMBL/GenBank/DDBJ databases">
        <title>Characterization of isolates of Eisenbergiella tayi derived from blood cultures, using whole genome sequencing.</title>
        <authorList>
            <person name="Burdz T."/>
            <person name="Wiebe D."/>
            <person name="Huynh C."/>
            <person name="Bernard K."/>
        </authorList>
    </citation>
    <scope>NUCLEOTIDE SEQUENCE [LARGE SCALE GENOMIC DNA]</scope>
    <source>
        <strain evidence="3 4">NML 120489</strain>
    </source>
</reference>
<dbReference type="EMBL" id="MCGI01000003">
    <property type="protein sequence ID" value="ODM10586.1"/>
    <property type="molecule type" value="Genomic_DNA"/>
</dbReference>
<dbReference type="GO" id="GO:0008289">
    <property type="term" value="F:lipid binding"/>
    <property type="evidence" value="ECO:0007669"/>
    <property type="project" value="UniProtKB-KW"/>
</dbReference>
<accession>A0A1E3AR34</accession>
<dbReference type="SUPFAM" id="SSF82549">
    <property type="entry name" value="DAK1/DegV-like"/>
    <property type="match status" value="1"/>
</dbReference>
<dbReference type="Gene3D" id="3.40.50.10440">
    <property type="entry name" value="Dihydroxyacetone kinase, domain 1"/>
    <property type="match status" value="1"/>
</dbReference>
<dbReference type="InterPro" id="IPR003797">
    <property type="entry name" value="DegV"/>
</dbReference>
<dbReference type="PANTHER" id="PTHR33434">
    <property type="entry name" value="DEGV DOMAIN-CONTAINING PROTEIN DR_1986-RELATED"/>
    <property type="match status" value="1"/>
</dbReference>
<comment type="caution">
    <text evidence="3">The sequence shown here is derived from an EMBL/GenBank/DDBJ whole genome shotgun (WGS) entry which is preliminary data.</text>
</comment>
<comment type="function">
    <text evidence="1">May bind long-chain fatty acids, such as palmitate, and may play a role in lipid transport or fatty acid metabolism.</text>
</comment>
<dbReference type="AlphaFoldDB" id="A0A1E3AR34"/>
<gene>
    <name evidence="3" type="ORF">BEH84_03015</name>
</gene>
<dbReference type="PROSITE" id="PS51482">
    <property type="entry name" value="DEGV"/>
    <property type="match status" value="1"/>
</dbReference>
<organism evidence="3 4">
    <name type="scientific">Eisenbergiella tayi</name>
    <dbReference type="NCBI Taxonomy" id="1432052"/>
    <lineage>
        <taxon>Bacteria</taxon>
        <taxon>Bacillati</taxon>
        <taxon>Bacillota</taxon>
        <taxon>Clostridia</taxon>
        <taxon>Lachnospirales</taxon>
        <taxon>Lachnospiraceae</taxon>
        <taxon>Eisenbergiella</taxon>
    </lineage>
</organism>
<dbReference type="GeneID" id="93303272"/>
<evidence type="ECO:0000313" key="3">
    <source>
        <dbReference type="EMBL" id="ODM10586.1"/>
    </source>
</evidence>
<dbReference type="PATRIC" id="fig|1432052.3.peg.3337"/>
<proteinExistence type="predicted"/>
<dbReference type="Gene3D" id="2.20.28.50">
    <property type="entry name" value="degv family protein"/>
    <property type="match status" value="1"/>
</dbReference>
<dbReference type="InterPro" id="IPR050270">
    <property type="entry name" value="DegV_domain_contain"/>
</dbReference>